<dbReference type="InParanoid" id="Q7NFE8"/>
<dbReference type="Gene3D" id="1.20.1220.20">
    <property type="entry name" value="Uncharcterised protein PF01724"/>
    <property type="match status" value="1"/>
</dbReference>
<reference evidence="1 2" key="2">
    <citation type="journal article" date="2003" name="DNA Res.">
        <title>Complete genome structure of Gloeobacter violaceus PCC 7421, a cyanobacterium that lacks thylakoids (supplement).</title>
        <authorList>
            <person name="Nakamura Y."/>
            <person name="Kaneko T."/>
            <person name="Sato S."/>
            <person name="Mimuro M."/>
            <person name="Miyashita H."/>
            <person name="Tsuchiya T."/>
            <person name="Sasamoto S."/>
            <person name="Watanabe A."/>
            <person name="Kawashima K."/>
            <person name="Kishida Y."/>
            <person name="Kiyokawa C."/>
            <person name="Kohara M."/>
            <person name="Matsumoto M."/>
            <person name="Matsuno A."/>
            <person name="Nakazaki N."/>
            <person name="Shimpo S."/>
            <person name="Takeuchi C."/>
            <person name="Yamada M."/>
            <person name="Tabata S."/>
        </authorList>
    </citation>
    <scope>NUCLEOTIDE SEQUENCE [LARGE SCALE GENOMIC DNA]</scope>
    <source>
        <strain evidence="2">ATCC 29082 / PCC 7421</strain>
    </source>
</reference>
<dbReference type="HOGENOM" id="CLU_116670_3_0_3"/>
<dbReference type="EnsemblBacteria" id="BAC91519">
    <property type="protein sequence ID" value="BAC91519"/>
    <property type="gene ID" value="BAC91519"/>
</dbReference>
<dbReference type="eggNOG" id="COG0639">
    <property type="taxonomic scope" value="Bacteria"/>
</dbReference>
<dbReference type="Pfam" id="PF01724">
    <property type="entry name" value="DUF29"/>
    <property type="match status" value="1"/>
</dbReference>
<dbReference type="InterPro" id="IPR002636">
    <property type="entry name" value="DUF29"/>
</dbReference>
<accession>Q7NFE8</accession>
<dbReference type="KEGG" id="gvi:glr3578"/>
<protein>
    <submittedName>
        <fullName evidence="1">Glr3578 protein</fullName>
    </submittedName>
</protein>
<dbReference type="Proteomes" id="UP000000557">
    <property type="component" value="Chromosome"/>
</dbReference>
<dbReference type="PATRIC" id="fig|251221.4.peg.3611"/>
<name>Q7NFE8_GLOVI</name>
<dbReference type="OrthoDB" id="5769308at2"/>
<dbReference type="PANTHER" id="PTHR34235">
    <property type="entry name" value="SLR1203 PROTEIN-RELATED"/>
    <property type="match status" value="1"/>
</dbReference>
<keyword evidence="2" id="KW-1185">Reference proteome</keyword>
<dbReference type="AlphaFoldDB" id="Q7NFE8"/>
<organism evidence="1 2">
    <name type="scientific">Gloeobacter violaceus (strain ATCC 29082 / PCC 7421)</name>
    <dbReference type="NCBI Taxonomy" id="251221"/>
    <lineage>
        <taxon>Bacteria</taxon>
        <taxon>Bacillati</taxon>
        <taxon>Cyanobacteriota</taxon>
        <taxon>Cyanophyceae</taxon>
        <taxon>Gloeobacterales</taxon>
        <taxon>Gloeobacteraceae</taxon>
        <taxon>Gloeobacter</taxon>
    </lineage>
</organism>
<gene>
    <name evidence="1" type="ordered locus">glr3578</name>
</gene>
<dbReference type="STRING" id="251221.gene:10761093"/>
<dbReference type="EMBL" id="BA000045">
    <property type="protein sequence ID" value="BAC91519.1"/>
    <property type="molecule type" value="Genomic_DNA"/>
</dbReference>
<sequence length="106" mass="12457">MDTGLQPQHQRKCSYRSDFHAWTVEQAAALKARQWDRLDIENLAEEIEALGRAERRELESRLAVLIAHLLKWQFQSERRSNSWQATIDEQRDQIARLLTSQPSLQS</sequence>
<proteinExistence type="predicted"/>
<dbReference type="PANTHER" id="PTHR34235:SF4">
    <property type="entry name" value="SLR0291 PROTEIN"/>
    <property type="match status" value="1"/>
</dbReference>
<dbReference type="RefSeq" id="WP_011143567.1">
    <property type="nucleotide sequence ID" value="NC_005125.1"/>
</dbReference>
<evidence type="ECO:0000313" key="2">
    <source>
        <dbReference type="Proteomes" id="UP000000557"/>
    </source>
</evidence>
<dbReference type="PhylomeDB" id="Q7NFE8"/>
<evidence type="ECO:0000313" key="1">
    <source>
        <dbReference type="EMBL" id="BAC91519.1"/>
    </source>
</evidence>
<reference evidence="1 2" key="1">
    <citation type="journal article" date="2003" name="DNA Res.">
        <title>Complete genome structure of Gloeobacter violaceus PCC 7421, a cyanobacterium that lacks thylakoids.</title>
        <authorList>
            <person name="Nakamura Y."/>
            <person name="Kaneko T."/>
            <person name="Sato S."/>
            <person name="Mimuro M."/>
            <person name="Miyashita H."/>
            <person name="Tsuchiya T."/>
            <person name="Sasamoto S."/>
            <person name="Watanabe A."/>
            <person name="Kawashima K."/>
            <person name="Kishida Y."/>
            <person name="Kiyokawa C."/>
            <person name="Kohara M."/>
            <person name="Matsumoto M."/>
            <person name="Matsuno A."/>
            <person name="Nakazaki N."/>
            <person name="Shimpo S."/>
            <person name="Takeuchi C."/>
            <person name="Yamada M."/>
            <person name="Tabata S."/>
        </authorList>
    </citation>
    <scope>NUCLEOTIDE SEQUENCE [LARGE SCALE GENOMIC DNA]</scope>
    <source>
        <strain evidence="2">ATCC 29082 / PCC 7421</strain>
    </source>
</reference>